<dbReference type="NCBIfam" id="NF037959">
    <property type="entry name" value="MFS_SpdSyn"/>
    <property type="match status" value="1"/>
</dbReference>
<feature type="binding site" evidence="5">
    <location>
        <position position="270"/>
    </location>
    <ligand>
        <name>spermidine</name>
        <dbReference type="ChEBI" id="CHEBI:57834"/>
    </ligand>
</feature>
<feature type="transmembrane region" description="Helical" evidence="5">
    <location>
        <begin position="170"/>
        <end position="189"/>
    </location>
</feature>
<dbReference type="NCBIfam" id="NF002956">
    <property type="entry name" value="PRK03612.1"/>
    <property type="match status" value="1"/>
</dbReference>
<name>A0A975BBY1_9BACT</name>
<organism evidence="8 9">
    <name type="scientific">Desulfonema limicola</name>
    <dbReference type="NCBI Taxonomy" id="45656"/>
    <lineage>
        <taxon>Bacteria</taxon>
        <taxon>Pseudomonadati</taxon>
        <taxon>Thermodesulfobacteriota</taxon>
        <taxon>Desulfobacteria</taxon>
        <taxon>Desulfobacterales</taxon>
        <taxon>Desulfococcaceae</taxon>
        <taxon>Desulfonema</taxon>
    </lineage>
</organism>
<dbReference type="Proteomes" id="UP000663720">
    <property type="component" value="Chromosome"/>
</dbReference>
<feature type="transmembrane region" description="Helical" evidence="5">
    <location>
        <begin position="41"/>
        <end position="61"/>
    </location>
</feature>
<dbReference type="InterPro" id="IPR030373">
    <property type="entry name" value="PABS_CS"/>
</dbReference>
<feature type="active site" description="Proton acceptor" evidence="5 6">
    <location>
        <position position="366"/>
    </location>
</feature>
<dbReference type="PANTHER" id="PTHR43317:SF1">
    <property type="entry name" value="THERMOSPERMINE SYNTHASE ACAULIS5"/>
    <property type="match status" value="1"/>
</dbReference>
<dbReference type="GO" id="GO:0010487">
    <property type="term" value="F:thermospermine synthase activity"/>
    <property type="evidence" value="ECO:0007669"/>
    <property type="project" value="UniProtKB-ARBA"/>
</dbReference>
<dbReference type="InterPro" id="IPR029063">
    <property type="entry name" value="SAM-dependent_MTases_sf"/>
</dbReference>
<dbReference type="Gene3D" id="3.40.50.150">
    <property type="entry name" value="Vaccinia Virus protein VP39"/>
    <property type="match status" value="1"/>
</dbReference>
<comment type="similarity">
    <text evidence="1 5">Belongs to the spermidine/spermine synthase family.</text>
</comment>
<keyword evidence="5" id="KW-0812">Transmembrane</keyword>
<dbReference type="HAMAP" id="MF_00198">
    <property type="entry name" value="Spermidine_synth"/>
    <property type="match status" value="1"/>
</dbReference>
<dbReference type="Pfam" id="PF01564">
    <property type="entry name" value="Spermine_synth"/>
    <property type="match status" value="1"/>
</dbReference>
<dbReference type="SUPFAM" id="SSF53335">
    <property type="entry name" value="S-adenosyl-L-methionine-dependent methyltransferases"/>
    <property type="match status" value="1"/>
</dbReference>
<evidence type="ECO:0000313" key="8">
    <source>
        <dbReference type="EMBL" id="QTA82547.1"/>
    </source>
</evidence>
<dbReference type="EMBL" id="CP061799">
    <property type="protein sequence ID" value="QTA82547.1"/>
    <property type="molecule type" value="Genomic_DNA"/>
</dbReference>
<feature type="binding site" evidence="5">
    <location>
        <position position="240"/>
    </location>
    <ligand>
        <name>S-methyl-5'-thioadenosine</name>
        <dbReference type="ChEBI" id="CHEBI:17509"/>
    </ligand>
</feature>
<keyword evidence="9" id="KW-1185">Reference proteome</keyword>
<dbReference type="PANTHER" id="PTHR43317">
    <property type="entry name" value="THERMOSPERMINE SYNTHASE ACAULIS5"/>
    <property type="match status" value="1"/>
</dbReference>
<dbReference type="CDD" id="cd02440">
    <property type="entry name" value="AdoMet_MTases"/>
    <property type="match status" value="1"/>
</dbReference>
<evidence type="ECO:0000256" key="5">
    <source>
        <dbReference type="HAMAP-Rule" id="MF_00198"/>
    </source>
</evidence>
<evidence type="ECO:0000256" key="2">
    <source>
        <dbReference type="ARBA" id="ARBA00022679"/>
    </source>
</evidence>
<feature type="transmembrane region" description="Helical" evidence="5">
    <location>
        <begin position="103"/>
        <end position="124"/>
    </location>
</feature>
<keyword evidence="3 5" id="KW-0745">Spermidine biosynthesis</keyword>
<comment type="subcellular location">
    <subcellularLocation>
        <location evidence="5">Cell membrane</location>
        <topology evidence="5">Multi-pass membrane protein</topology>
    </subcellularLocation>
</comment>
<dbReference type="EC" id="2.5.1.16" evidence="5"/>
<reference evidence="8" key="1">
    <citation type="journal article" date="2021" name="Microb. Physiol.">
        <title>Proteogenomic Insights into the Physiology of Marine, Sulfate-Reducing, Filamentous Desulfonema limicola and Desulfonema magnum.</title>
        <authorList>
            <person name="Schnaars V."/>
            <person name="Wohlbrand L."/>
            <person name="Scheve S."/>
            <person name="Hinrichs C."/>
            <person name="Reinhardt R."/>
            <person name="Rabus R."/>
        </authorList>
    </citation>
    <scope>NUCLEOTIDE SEQUENCE</scope>
    <source>
        <strain evidence="8">5ac10</strain>
    </source>
</reference>
<dbReference type="InterPro" id="IPR001045">
    <property type="entry name" value="Spermi_synthase"/>
</dbReference>
<feature type="binding site" evidence="5">
    <location>
        <begin position="348"/>
        <end position="349"/>
    </location>
    <ligand>
        <name>S-methyl-5'-thioadenosine</name>
        <dbReference type="ChEBI" id="CHEBI:17509"/>
    </ligand>
</feature>
<dbReference type="InterPro" id="IPR030374">
    <property type="entry name" value="PABS"/>
</dbReference>
<evidence type="ECO:0000256" key="4">
    <source>
        <dbReference type="ARBA" id="ARBA00023115"/>
    </source>
</evidence>
<evidence type="ECO:0000313" key="9">
    <source>
        <dbReference type="Proteomes" id="UP000663720"/>
    </source>
</evidence>
<sequence length="517" mass="58340">MFKLPSIGLTLKLSIFATGCAGVVAEFVLSTLATYLAGNAIFQWTIVMSLMLFAMGTGSRISRFFRNNLLDTFILTEFSLSVFCAVSAVLAYAAASFTENTAVLIYVQAFIIGNLIGFEIPLVTRINQDYEELRVNISNVMEKDYYGALAGGLLFAFIALPYFGLTYTPIILGSINFIVASFLLWRFFGLLENKKMLVFVFTCVLIFLVCFAVIAKPIIIYGEQKKYRDKVIYSQQTPYQKIVMTRWKDYYWLFINGQEQFSTFDEEKYHEPLVHPAVKLSHNPENVLIIGGGDGLAAREVFKHSIVKSLTLVDLDPAMTNLAKTHPVILHINQGSMNNPGIQIINQDAAQFVKEDKNLYGVIIIDLPDPDSVDLMHVYSKQFYSILSRKLIRGGVMVTQATSPYFSKKAFLCLIKTIRAAGFSVLPYHNQIPTMGEWGWILGVKNEDMDESELKNTMLKIDFSDIKTHFINNDAMISMAYFGKGVFDEALMQDISINTEMNPVLYKYYLSGSWGMY</sequence>
<dbReference type="GO" id="GO:0008295">
    <property type="term" value="P:spermidine biosynthetic process"/>
    <property type="evidence" value="ECO:0007669"/>
    <property type="project" value="UniProtKB-UniRule"/>
</dbReference>
<comment type="pathway">
    <text evidence="5">Amine and polyamine biosynthesis; spermidine biosynthesis; spermidine from putrescine: step 1/1.</text>
</comment>
<keyword evidence="4 5" id="KW-0620">Polyamine biosynthesis</keyword>
<comment type="function">
    <text evidence="5">Catalyzes the irreversible transfer of a propylamine group from the amino donor S-adenosylmethioninamine (decarboxy-AdoMet) to putrescine (1,4-diaminobutane) to yield spermidine.</text>
</comment>
<keyword evidence="5" id="KW-1133">Transmembrane helix</keyword>
<protein>
    <recommendedName>
        <fullName evidence="5">Polyamine aminopropyltransferase</fullName>
    </recommendedName>
    <alternativeName>
        <fullName evidence="5">Putrescine aminopropyltransferase</fullName>
        <shortName evidence="5">PAPT</shortName>
    </alternativeName>
    <alternativeName>
        <fullName evidence="5">Spermidine synthase</fullName>
        <shortName evidence="5">SPDS</shortName>
        <shortName evidence="5">SPDSY</shortName>
        <ecNumber evidence="5">2.5.1.16</ecNumber>
    </alternativeName>
</protein>
<accession>A0A975BBY1</accession>
<proteinExistence type="inferred from homology"/>
<gene>
    <name evidence="8" type="primary">speE1</name>
    <name evidence="5" type="synonym">speE</name>
    <name evidence="8" type="ORF">dnl_49240</name>
</gene>
<evidence type="ECO:0000256" key="3">
    <source>
        <dbReference type="ARBA" id="ARBA00023066"/>
    </source>
</evidence>
<dbReference type="GO" id="GO:0005886">
    <property type="term" value="C:plasma membrane"/>
    <property type="evidence" value="ECO:0007669"/>
    <property type="project" value="UniProtKB-SubCell"/>
</dbReference>
<comment type="catalytic activity">
    <reaction evidence="5">
        <text>S-adenosyl 3-(methylsulfanyl)propylamine + putrescine = S-methyl-5'-thioadenosine + spermidine + H(+)</text>
        <dbReference type="Rhea" id="RHEA:12721"/>
        <dbReference type="ChEBI" id="CHEBI:15378"/>
        <dbReference type="ChEBI" id="CHEBI:17509"/>
        <dbReference type="ChEBI" id="CHEBI:57443"/>
        <dbReference type="ChEBI" id="CHEBI:57834"/>
        <dbReference type="ChEBI" id="CHEBI:326268"/>
        <dbReference type="EC" id="2.5.1.16"/>
    </reaction>
</comment>
<feature type="domain" description="PABS" evidence="7">
    <location>
        <begin position="203"/>
        <end position="445"/>
    </location>
</feature>
<dbReference type="PROSITE" id="PS01330">
    <property type="entry name" value="PABS_1"/>
    <property type="match status" value="1"/>
</dbReference>
<comment type="subunit">
    <text evidence="5">Homodimer or homotetramer.</text>
</comment>
<evidence type="ECO:0000256" key="6">
    <source>
        <dbReference type="PROSITE-ProRule" id="PRU00354"/>
    </source>
</evidence>
<keyword evidence="2 5" id="KW-0808">Transferase</keyword>
<keyword evidence="5" id="KW-0472">Membrane</keyword>
<evidence type="ECO:0000259" key="7">
    <source>
        <dbReference type="PROSITE" id="PS51006"/>
    </source>
</evidence>
<dbReference type="KEGG" id="dli:dnl_49240"/>
<dbReference type="PROSITE" id="PS50007">
    <property type="entry name" value="PIPLC_X_DOMAIN"/>
    <property type="match status" value="1"/>
</dbReference>
<feature type="transmembrane region" description="Helical" evidence="5">
    <location>
        <begin position="196"/>
        <end position="215"/>
    </location>
</feature>
<feature type="binding site" evidence="5">
    <location>
        <position position="294"/>
    </location>
    <ligand>
        <name>spermidine</name>
        <dbReference type="ChEBI" id="CHEBI:57834"/>
    </ligand>
</feature>
<keyword evidence="5" id="KW-1003">Cell membrane</keyword>
<dbReference type="GO" id="GO:0004766">
    <property type="term" value="F:spermidine synthase activity"/>
    <property type="evidence" value="ECO:0007669"/>
    <property type="project" value="UniProtKB-UniRule"/>
</dbReference>
<dbReference type="AlphaFoldDB" id="A0A975BBY1"/>
<feature type="transmembrane region" description="Helical" evidence="5">
    <location>
        <begin position="73"/>
        <end position="97"/>
    </location>
</feature>
<feature type="binding site" evidence="5">
    <location>
        <position position="314"/>
    </location>
    <ligand>
        <name>S-methyl-5'-thioadenosine</name>
        <dbReference type="ChEBI" id="CHEBI:17509"/>
    </ligand>
</feature>
<evidence type="ECO:0000256" key="1">
    <source>
        <dbReference type="ARBA" id="ARBA00007867"/>
    </source>
</evidence>
<dbReference type="PROSITE" id="PS51006">
    <property type="entry name" value="PABS_2"/>
    <property type="match status" value="1"/>
</dbReference>
<comment type="caution">
    <text evidence="5">Lacks conserved residue(s) required for the propagation of feature annotation.</text>
</comment>
<feature type="transmembrane region" description="Helical" evidence="5">
    <location>
        <begin position="145"/>
        <end position="164"/>
    </location>
</feature>